<dbReference type="Gene3D" id="3.10.450.50">
    <property type="match status" value="1"/>
</dbReference>
<reference evidence="2 3" key="1">
    <citation type="submission" date="2017-08" db="EMBL/GenBank/DDBJ databases">
        <title>Genomes of Fischerella (Mastigocladus) sp. strains.</title>
        <authorList>
            <person name="Miller S.R."/>
        </authorList>
    </citation>
    <scope>NUCLEOTIDE SEQUENCE [LARGE SCALE GENOMIC DNA]</scope>
    <source>
        <strain evidence="2 3">CCMEE 5323</strain>
    </source>
</reference>
<dbReference type="Proteomes" id="UP000235036">
    <property type="component" value="Unassembled WGS sequence"/>
</dbReference>
<keyword evidence="3" id="KW-1185">Reference proteome</keyword>
<dbReference type="SUPFAM" id="SSF54427">
    <property type="entry name" value="NTF2-like"/>
    <property type="match status" value="1"/>
</dbReference>
<evidence type="ECO:0000313" key="3">
    <source>
        <dbReference type="Proteomes" id="UP000235036"/>
    </source>
</evidence>
<comment type="caution">
    <text evidence="2">The sequence shown here is derived from an EMBL/GenBank/DDBJ whole genome shotgun (WGS) entry which is preliminary data.</text>
</comment>
<gene>
    <name evidence="2" type="ORF">CEN44_09270</name>
</gene>
<organism evidence="2 3">
    <name type="scientific">Fischerella muscicola CCMEE 5323</name>
    <dbReference type="NCBI Taxonomy" id="2019572"/>
    <lineage>
        <taxon>Bacteria</taxon>
        <taxon>Bacillati</taxon>
        <taxon>Cyanobacteriota</taxon>
        <taxon>Cyanophyceae</taxon>
        <taxon>Nostocales</taxon>
        <taxon>Hapalosiphonaceae</taxon>
        <taxon>Fischerella</taxon>
    </lineage>
</organism>
<dbReference type="RefSeq" id="WP_016866840.1">
    <property type="nucleotide sequence ID" value="NZ_CAWNVR010000277.1"/>
</dbReference>
<evidence type="ECO:0000259" key="1">
    <source>
        <dbReference type="Pfam" id="PF12680"/>
    </source>
</evidence>
<dbReference type="Pfam" id="PF12680">
    <property type="entry name" value="SnoaL_2"/>
    <property type="match status" value="1"/>
</dbReference>
<protein>
    <submittedName>
        <fullName evidence="2">Nuclear transport factor 2 family protein</fullName>
    </submittedName>
</protein>
<proteinExistence type="predicted"/>
<sequence length="123" mass="14403">MLTKATAHQFAHEWIAAWNSHDLNRVLEHYTDDFEMSTPFITKIMNEPSGTLYGKEAVKTYWQQALQKIPDLHFELIEVLYSIDSLCIYYKSVLGLSAVEWLLFDRHGKVRKAIAHYNNFELP</sequence>
<dbReference type="GeneID" id="35797024"/>
<dbReference type="AlphaFoldDB" id="A0A2N6K4N9"/>
<dbReference type="EMBL" id="NRQW01000189">
    <property type="protein sequence ID" value="PLZ91170.1"/>
    <property type="molecule type" value="Genomic_DNA"/>
</dbReference>
<dbReference type="InterPro" id="IPR037401">
    <property type="entry name" value="SnoaL-like"/>
</dbReference>
<feature type="domain" description="SnoaL-like" evidence="1">
    <location>
        <begin position="12"/>
        <end position="87"/>
    </location>
</feature>
<name>A0A2N6K4N9_FISMU</name>
<dbReference type="InterPro" id="IPR032710">
    <property type="entry name" value="NTF2-like_dom_sf"/>
</dbReference>
<accession>A0A2N6K4N9</accession>
<evidence type="ECO:0000313" key="2">
    <source>
        <dbReference type="EMBL" id="PLZ91170.1"/>
    </source>
</evidence>